<organism evidence="1 2">
    <name type="scientific">Naganishia vaughanmartiniae</name>
    <dbReference type="NCBI Taxonomy" id="1424756"/>
    <lineage>
        <taxon>Eukaryota</taxon>
        <taxon>Fungi</taxon>
        <taxon>Dikarya</taxon>
        <taxon>Basidiomycota</taxon>
        <taxon>Agaricomycotina</taxon>
        <taxon>Tremellomycetes</taxon>
        <taxon>Filobasidiales</taxon>
        <taxon>Filobasidiaceae</taxon>
        <taxon>Naganishia</taxon>
    </lineage>
</organism>
<accession>A0ACC2X784</accession>
<name>A0ACC2X784_9TREE</name>
<keyword evidence="2" id="KW-1185">Reference proteome</keyword>
<evidence type="ECO:0000313" key="2">
    <source>
        <dbReference type="Proteomes" id="UP001243375"/>
    </source>
</evidence>
<proteinExistence type="predicted"/>
<reference evidence="1" key="1">
    <citation type="submission" date="2023-04" db="EMBL/GenBank/DDBJ databases">
        <title>Draft Genome sequencing of Naganishia species isolated from polar environments using Oxford Nanopore Technology.</title>
        <authorList>
            <person name="Leo P."/>
            <person name="Venkateswaran K."/>
        </authorList>
    </citation>
    <scope>NUCLEOTIDE SEQUENCE</scope>
    <source>
        <strain evidence="1">MNA-CCFEE 5425</strain>
    </source>
</reference>
<dbReference type="Proteomes" id="UP001243375">
    <property type="component" value="Unassembled WGS sequence"/>
</dbReference>
<sequence>MDNALRFYPFDAIHVVATLPRHHWFFVHFDDLSRTPTAAELLLLRPPHGLVHDEEYYEVLRIREMVEESRQERERFEMELERNMNRGAAYEDEPAPRINDDEHPADGQSSTGQGSRQVDRTEDVNTAIMHTSHDPSNYTNFPLNDGHQADIDNIYLDEWDWERFAQNDNSSVASVDNAILPRHNAIGDIYVPRNEGERGFFIMRFREEILQDEIDRFVLARSGAQPIDAHDLAAIEMVEAMRTGGQLNNMPYALWDNIVRHDWSRSGNCVYTVVINGTRYRGTGESLVLRLSGFPRAAWEYWAHRPSTSRAHIQAFMENHGPGGFFRMIMWHLLPQERWLELWAEYRASGRG</sequence>
<evidence type="ECO:0000313" key="1">
    <source>
        <dbReference type="EMBL" id="KAJ9119493.1"/>
    </source>
</evidence>
<dbReference type="EMBL" id="JASBWU010000008">
    <property type="protein sequence ID" value="KAJ9119493.1"/>
    <property type="molecule type" value="Genomic_DNA"/>
</dbReference>
<comment type="caution">
    <text evidence="1">The sequence shown here is derived from an EMBL/GenBank/DDBJ whole genome shotgun (WGS) entry which is preliminary data.</text>
</comment>
<protein>
    <submittedName>
        <fullName evidence="1">Uncharacterized protein</fullName>
    </submittedName>
</protein>
<gene>
    <name evidence="1" type="ORF">QFC22_003201</name>
</gene>